<dbReference type="Proteomes" id="UP000182703">
    <property type="component" value="Chromosome"/>
</dbReference>
<dbReference type="PIRSF" id="PIRSF030771">
    <property type="entry name" value="UCP030771"/>
    <property type="match status" value="1"/>
</dbReference>
<accession>A0AAC9NXP8</accession>
<reference evidence="1 2" key="1">
    <citation type="submission" date="2016-11" db="EMBL/GenBank/DDBJ databases">
        <title>Complete genome sequence of the aerobically denitrifying bacterium Chelatococcus daeguensis TAD1.</title>
        <authorList>
            <person name="Yang Y."/>
            <person name="Huang S."/>
            <person name="Lin E."/>
        </authorList>
    </citation>
    <scope>NUCLEOTIDE SEQUENCE [LARGE SCALE GENOMIC DNA]</scope>
    <source>
        <strain evidence="1 2">TAD1</strain>
    </source>
</reference>
<protein>
    <recommendedName>
        <fullName evidence="3">DUF2190 family protein</fullName>
    </recommendedName>
</protein>
<dbReference type="InterPro" id="IPR011231">
    <property type="entry name" value="Phage_VT1-Sakai_H0018"/>
</dbReference>
<sequence length="117" mass="11600">MKSFVQHGDTLTVVAPTAVGSGEGVLVGSIFGVAVTAAAGGANVPIKTTGVFNLAKTGSQEWNAGDLVYWDNANKRCTTVATGNALIGVAVAPVPDGAGDTIGRVRLNGAFGFPVAA</sequence>
<dbReference type="RefSeq" id="WP_071923404.1">
    <property type="nucleotide sequence ID" value="NZ_CP018095.1"/>
</dbReference>
<evidence type="ECO:0000313" key="2">
    <source>
        <dbReference type="Proteomes" id="UP000182703"/>
    </source>
</evidence>
<dbReference type="Pfam" id="PF09956">
    <property type="entry name" value="Phage_cement_2"/>
    <property type="match status" value="1"/>
</dbReference>
<keyword evidence="2" id="KW-1185">Reference proteome</keyword>
<dbReference type="KEGG" id="cdq:BOQ54_04785"/>
<proteinExistence type="predicted"/>
<gene>
    <name evidence="1" type="ORF">BOQ54_04785</name>
</gene>
<evidence type="ECO:0008006" key="3">
    <source>
        <dbReference type="Google" id="ProtNLM"/>
    </source>
</evidence>
<dbReference type="EMBL" id="CP018095">
    <property type="protein sequence ID" value="APF36724.1"/>
    <property type="molecule type" value="Genomic_DNA"/>
</dbReference>
<organism evidence="1 2">
    <name type="scientific">Chelatococcus daeguensis</name>
    <dbReference type="NCBI Taxonomy" id="444444"/>
    <lineage>
        <taxon>Bacteria</taxon>
        <taxon>Pseudomonadati</taxon>
        <taxon>Pseudomonadota</taxon>
        <taxon>Alphaproteobacteria</taxon>
        <taxon>Hyphomicrobiales</taxon>
        <taxon>Chelatococcaceae</taxon>
        <taxon>Chelatococcus</taxon>
    </lineage>
</organism>
<evidence type="ECO:0000313" key="1">
    <source>
        <dbReference type="EMBL" id="APF36724.1"/>
    </source>
</evidence>
<dbReference type="AlphaFoldDB" id="A0AAC9NXP8"/>
<name>A0AAC9NXP8_9HYPH</name>